<proteinExistence type="predicted"/>
<sequence>MDVTVSDMSDEGAALDSVGIGDPSDDSMTSDMLAPRNNAPPWPWLLLWSLHYYILGAVFLALACYALYSLLDSCRRPPSGVKRVTSISSCILAIKVLLFILGLTRALYMYLYLQFWYDTGKPWKVVENILSNVAYPCLTAGFGLMCQILFEASRLKARSSSKVLASKVLLIIVIACHFVIVITVVILIEFMKNFVLMLLLCHGTFIVWGIFLIVTFLVFSKKLAQAEKKSSCVLAEIKEKESSNYGASCSASTNYSNISNSSTPQQNRANIGRSEGAPQNTVDEVFEDAESSLDNNSVCNGQGGSLPIEDKIRIDDKAVLNQNTVSDLDGKAVKNSERDKTSCHNRISSMLKWTKNGLKSELKEKVYSRKIPMEHSPNEKPSPVTKMVCSRNTDNSKQGPPRSSYRVKLTRKVMRIANLTAFLSALCVVLNTFATLRGLAYFYYQWKMTQTAVYVVNTFFRDT</sequence>
<keyword evidence="3 8" id="KW-0812">Transmembrane</keyword>
<evidence type="ECO:0000313" key="10">
    <source>
        <dbReference type="EMBL" id="KAJ8021203.1"/>
    </source>
</evidence>
<feature type="transmembrane region" description="Helical" evidence="8">
    <location>
        <begin position="92"/>
        <end position="113"/>
    </location>
</feature>
<dbReference type="AlphaFoldDB" id="A0A9Q0YE57"/>
<reference evidence="10" key="1">
    <citation type="submission" date="2021-10" db="EMBL/GenBank/DDBJ databases">
        <title>Tropical sea cucumber genome reveals ecological adaptation and Cuvierian tubules defense mechanism.</title>
        <authorList>
            <person name="Chen T."/>
        </authorList>
    </citation>
    <scope>NUCLEOTIDE SEQUENCE</scope>
    <source>
        <strain evidence="10">Nanhai2018</strain>
        <tissue evidence="10">Muscle</tissue>
    </source>
</reference>
<comment type="subcellular location">
    <subcellularLocation>
        <location evidence="1">Membrane</location>
        <topology evidence="1">Multi-pass membrane protein</topology>
    </subcellularLocation>
</comment>
<name>A0A9Q0YE57_HOLLE</name>
<dbReference type="InterPro" id="IPR052836">
    <property type="entry name" value="PRRT_domain-containing"/>
</dbReference>
<dbReference type="Pfam" id="PF25987">
    <property type="entry name" value="PRRT3"/>
    <property type="match status" value="1"/>
</dbReference>
<keyword evidence="4" id="KW-0732">Signal</keyword>
<feature type="region of interest" description="Disordered" evidence="7">
    <location>
        <begin position="373"/>
        <end position="404"/>
    </location>
</feature>
<organism evidence="10 11">
    <name type="scientific">Holothuria leucospilota</name>
    <name type="common">Black long sea cucumber</name>
    <name type="synonym">Mertensiothuria leucospilota</name>
    <dbReference type="NCBI Taxonomy" id="206669"/>
    <lineage>
        <taxon>Eukaryota</taxon>
        <taxon>Metazoa</taxon>
        <taxon>Echinodermata</taxon>
        <taxon>Eleutherozoa</taxon>
        <taxon>Echinozoa</taxon>
        <taxon>Holothuroidea</taxon>
        <taxon>Aspidochirotacea</taxon>
        <taxon>Aspidochirotida</taxon>
        <taxon>Holothuriidae</taxon>
        <taxon>Holothuria</taxon>
    </lineage>
</organism>
<dbReference type="PANTHER" id="PTHR35578:SF6">
    <property type="entry name" value="PROLINE-RICH TRANSMEMBRANE PROTEIN 4"/>
    <property type="match status" value="1"/>
</dbReference>
<keyword evidence="11" id="KW-1185">Reference proteome</keyword>
<comment type="caution">
    <text evidence="10">The sequence shown here is derived from an EMBL/GenBank/DDBJ whole genome shotgun (WGS) entry which is preliminary data.</text>
</comment>
<feature type="transmembrane region" description="Helical" evidence="8">
    <location>
        <begin position="416"/>
        <end position="444"/>
    </location>
</feature>
<feature type="region of interest" description="Disordered" evidence="7">
    <location>
        <begin position="1"/>
        <end position="22"/>
    </location>
</feature>
<keyword evidence="6 8" id="KW-0472">Membrane</keyword>
<keyword evidence="5 8" id="KW-1133">Transmembrane helix</keyword>
<dbReference type="Proteomes" id="UP001152320">
    <property type="component" value="Chromosome 21"/>
</dbReference>
<evidence type="ECO:0000256" key="6">
    <source>
        <dbReference type="ARBA" id="ARBA00023136"/>
    </source>
</evidence>
<gene>
    <name evidence="10" type="ORF">HOLleu_38333</name>
</gene>
<feature type="domain" description="Proline-rich transmembrane protein 3/4" evidence="9">
    <location>
        <begin position="47"/>
        <end position="239"/>
    </location>
</feature>
<evidence type="ECO:0000256" key="2">
    <source>
        <dbReference type="ARBA" id="ARBA00022553"/>
    </source>
</evidence>
<keyword evidence="2" id="KW-0597">Phosphoprotein</keyword>
<protein>
    <recommendedName>
        <fullName evidence="9">Proline-rich transmembrane protein 3/4 domain-containing protein</fullName>
    </recommendedName>
</protein>
<dbReference type="EMBL" id="JAIZAY010000021">
    <property type="protein sequence ID" value="KAJ8021203.1"/>
    <property type="molecule type" value="Genomic_DNA"/>
</dbReference>
<evidence type="ECO:0000256" key="3">
    <source>
        <dbReference type="ARBA" id="ARBA00022692"/>
    </source>
</evidence>
<accession>A0A9Q0YE57</accession>
<feature type="region of interest" description="Disordered" evidence="7">
    <location>
        <begin position="256"/>
        <end position="277"/>
    </location>
</feature>
<evidence type="ECO:0000256" key="4">
    <source>
        <dbReference type="ARBA" id="ARBA00022729"/>
    </source>
</evidence>
<dbReference type="OrthoDB" id="10066605at2759"/>
<feature type="transmembrane region" description="Helical" evidence="8">
    <location>
        <begin position="194"/>
        <end position="219"/>
    </location>
</feature>
<evidence type="ECO:0000313" key="11">
    <source>
        <dbReference type="Proteomes" id="UP001152320"/>
    </source>
</evidence>
<feature type="transmembrane region" description="Helical" evidence="8">
    <location>
        <begin position="164"/>
        <end position="188"/>
    </location>
</feature>
<feature type="transmembrane region" description="Helical" evidence="8">
    <location>
        <begin position="50"/>
        <end position="71"/>
    </location>
</feature>
<evidence type="ECO:0000259" key="9">
    <source>
        <dbReference type="Pfam" id="PF25987"/>
    </source>
</evidence>
<evidence type="ECO:0000256" key="7">
    <source>
        <dbReference type="SAM" id="MobiDB-lite"/>
    </source>
</evidence>
<evidence type="ECO:0000256" key="1">
    <source>
        <dbReference type="ARBA" id="ARBA00004141"/>
    </source>
</evidence>
<dbReference type="InterPro" id="IPR059081">
    <property type="entry name" value="PRRT3-4"/>
</dbReference>
<evidence type="ECO:0000256" key="5">
    <source>
        <dbReference type="ARBA" id="ARBA00022989"/>
    </source>
</evidence>
<dbReference type="PANTHER" id="PTHR35578">
    <property type="entry name" value="PROLINE-RICH TRANSMEMBRANE PROTEIN 4-RELATED"/>
    <property type="match status" value="1"/>
</dbReference>
<evidence type="ECO:0000256" key="8">
    <source>
        <dbReference type="SAM" id="Phobius"/>
    </source>
</evidence>
<feature type="transmembrane region" description="Helical" evidence="8">
    <location>
        <begin position="133"/>
        <end position="152"/>
    </location>
</feature>